<dbReference type="RefSeq" id="WP_204820365.1">
    <property type="nucleotide sequence ID" value="NZ_JANHOF010000007.1"/>
</dbReference>
<gene>
    <name evidence="1" type="ORF">ACFFJ8_11660</name>
</gene>
<accession>A0ABV6J7Z9</accession>
<proteinExistence type="predicted"/>
<name>A0ABV6J7Z9_9BACL</name>
<protein>
    <submittedName>
        <fullName evidence="1">Uncharacterized protein</fullName>
    </submittedName>
</protein>
<evidence type="ECO:0000313" key="2">
    <source>
        <dbReference type="Proteomes" id="UP001589818"/>
    </source>
</evidence>
<reference evidence="1 2" key="1">
    <citation type="submission" date="2024-09" db="EMBL/GenBank/DDBJ databases">
        <authorList>
            <person name="Sun Q."/>
            <person name="Mori K."/>
        </authorList>
    </citation>
    <scope>NUCLEOTIDE SEQUENCE [LARGE SCALE GENOMIC DNA]</scope>
    <source>
        <strain evidence="1 2">CCM 4839</strain>
    </source>
</reference>
<dbReference type="EMBL" id="JBHLVF010000013">
    <property type="protein sequence ID" value="MFC0392018.1"/>
    <property type="molecule type" value="Genomic_DNA"/>
</dbReference>
<keyword evidence="2" id="KW-1185">Reference proteome</keyword>
<sequence>MKYKNSSDNWVAFTTGSKVTTEEWLLGVATPDGKKYIVDKTWIGNADVYTSLKNL</sequence>
<evidence type="ECO:0000313" key="1">
    <source>
        <dbReference type="EMBL" id="MFC0392018.1"/>
    </source>
</evidence>
<dbReference type="Proteomes" id="UP001589818">
    <property type="component" value="Unassembled WGS sequence"/>
</dbReference>
<organism evidence="1 2">
    <name type="scientific">Paenibacillus mendelii</name>
    <dbReference type="NCBI Taxonomy" id="206163"/>
    <lineage>
        <taxon>Bacteria</taxon>
        <taxon>Bacillati</taxon>
        <taxon>Bacillota</taxon>
        <taxon>Bacilli</taxon>
        <taxon>Bacillales</taxon>
        <taxon>Paenibacillaceae</taxon>
        <taxon>Paenibacillus</taxon>
    </lineage>
</organism>
<comment type="caution">
    <text evidence="1">The sequence shown here is derived from an EMBL/GenBank/DDBJ whole genome shotgun (WGS) entry which is preliminary data.</text>
</comment>